<dbReference type="PROSITE" id="PS50893">
    <property type="entry name" value="ABC_TRANSPORTER_2"/>
    <property type="match status" value="1"/>
</dbReference>
<accession>A0ABS0J647</accession>
<dbReference type="Gene3D" id="3.40.50.300">
    <property type="entry name" value="P-loop containing nucleotide triphosphate hydrolases"/>
    <property type="match status" value="1"/>
</dbReference>
<dbReference type="SMART" id="SM00382">
    <property type="entry name" value="AAA"/>
    <property type="match status" value="1"/>
</dbReference>
<dbReference type="InterPro" id="IPR027417">
    <property type="entry name" value="P-loop_NTPase"/>
</dbReference>
<protein>
    <submittedName>
        <fullName evidence="6">ATP-binding cassette domain-containing protein</fullName>
    </submittedName>
</protein>
<feature type="region of interest" description="Disordered" evidence="4">
    <location>
        <begin position="21"/>
        <end position="55"/>
    </location>
</feature>
<keyword evidence="1" id="KW-0813">Transport</keyword>
<dbReference type="InterPro" id="IPR017871">
    <property type="entry name" value="ABC_transporter-like_CS"/>
</dbReference>
<dbReference type="Proteomes" id="UP001194469">
    <property type="component" value="Unassembled WGS sequence"/>
</dbReference>
<sequence length="277" mass="28453">MQPLLQFDDMSFAYASGTTGNGGARPGAGIASPSARPAGATVRPSAVAPGGSGVPPNPGLARVNLAVHPGDFVMLTGPSGAGKSTLLRLAVRLEEADSGVVRCGGRPVADIPPAELRRTLGFVQQTPTVGEGTVRDNLLLPFTFAANKGLTPPDDTELAGWLARFRLAGVGLDATAAALSVGQRQRVCIIRTMLLRPAALLMDEPTSALDPESSAVVEALTEELNEDGVTVLMVTHGAYRPVRRPWRDVRVQDGGVREVAVGHPDSAAAAMAAGGAA</sequence>
<keyword evidence="2" id="KW-0547">Nucleotide-binding</keyword>
<evidence type="ECO:0000256" key="1">
    <source>
        <dbReference type="ARBA" id="ARBA00022448"/>
    </source>
</evidence>
<evidence type="ECO:0000256" key="3">
    <source>
        <dbReference type="ARBA" id="ARBA00022840"/>
    </source>
</evidence>
<dbReference type="PANTHER" id="PTHR43423">
    <property type="entry name" value="ABC TRANSPORTER I FAMILY MEMBER 17"/>
    <property type="match status" value="1"/>
</dbReference>
<proteinExistence type="predicted"/>
<reference evidence="6 7" key="1">
    <citation type="submission" date="2019-08" db="EMBL/GenBank/DDBJ databases">
        <authorList>
            <person name="Luo N."/>
        </authorList>
    </citation>
    <scope>NUCLEOTIDE SEQUENCE [LARGE SCALE GENOMIC DNA]</scope>
    <source>
        <strain evidence="6 7">NCIMB 9442</strain>
    </source>
</reference>
<organism evidence="6 7">
    <name type="scientific">Nitratidesulfovibrio oxamicus</name>
    <dbReference type="NCBI Taxonomy" id="32016"/>
    <lineage>
        <taxon>Bacteria</taxon>
        <taxon>Pseudomonadati</taxon>
        <taxon>Thermodesulfobacteriota</taxon>
        <taxon>Desulfovibrionia</taxon>
        <taxon>Desulfovibrionales</taxon>
        <taxon>Desulfovibrionaceae</taxon>
        <taxon>Nitratidesulfovibrio</taxon>
    </lineage>
</organism>
<keyword evidence="3 6" id="KW-0067">ATP-binding</keyword>
<comment type="caution">
    <text evidence="6">The sequence shown here is derived from an EMBL/GenBank/DDBJ whole genome shotgun (WGS) entry which is preliminary data.</text>
</comment>
<dbReference type="InterPro" id="IPR003439">
    <property type="entry name" value="ABC_transporter-like_ATP-bd"/>
</dbReference>
<dbReference type="SUPFAM" id="SSF52540">
    <property type="entry name" value="P-loop containing nucleoside triphosphate hydrolases"/>
    <property type="match status" value="1"/>
</dbReference>
<dbReference type="PROSITE" id="PS00211">
    <property type="entry name" value="ABC_TRANSPORTER_1"/>
    <property type="match status" value="1"/>
</dbReference>
<dbReference type="InterPro" id="IPR003593">
    <property type="entry name" value="AAA+_ATPase"/>
</dbReference>
<dbReference type="EMBL" id="VRYY01000398">
    <property type="protein sequence ID" value="MBG3877879.1"/>
    <property type="molecule type" value="Genomic_DNA"/>
</dbReference>
<evidence type="ECO:0000256" key="4">
    <source>
        <dbReference type="SAM" id="MobiDB-lite"/>
    </source>
</evidence>
<evidence type="ECO:0000256" key="2">
    <source>
        <dbReference type="ARBA" id="ARBA00022741"/>
    </source>
</evidence>
<feature type="domain" description="ABC transporter" evidence="5">
    <location>
        <begin position="42"/>
        <end position="276"/>
    </location>
</feature>
<dbReference type="Pfam" id="PF00005">
    <property type="entry name" value="ABC_tran"/>
    <property type="match status" value="1"/>
</dbReference>
<dbReference type="GO" id="GO:0005524">
    <property type="term" value="F:ATP binding"/>
    <property type="evidence" value="ECO:0007669"/>
    <property type="project" value="UniProtKB-KW"/>
</dbReference>
<evidence type="ECO:0000259" key="5">
    <source>
        <dbReference type="PROSITE" id="PS50893"/>
    </source>
</evidence>
<dbReference type="PANTHER" id="PTHR43423:SF1">
    <property type="entry name" value="ABC TRANSPORTER I FAMILY MEMBER 17"/>
    <property type="match status" value="1"/>
</dbReference>
<keyword evidence="7" id="KW-1185">Reference proteome</keyword>
<gene>
    <name evidence="6" type="ORF">FVW20_12870</name>
</gene>
<evidence type="ECO:0000313" key="7">
    <source>
        <dbReference type="Proteomes" id="UP001194469"/>
    </source>
</evidence>
<evidence type="ECO:0000313" key="6">
    <source>
        <dbReference type="EMBL" id="MBG3877879.1"/>
    </source>
</evidence>
<name>A0ABS0J647_9BACT</name>